<comment type="similarity">
    <text evidence="1 6 7">Belongs to the bacterial ribosomal protein bL21 family.</text>
</comment>
<dbReference type="PANTHER" id="PTHR21349:SF0">
    <property type="entry name" value="LARGE RIBOSOMAL SUBUNIT PROTEIN BL21M"/>
    <property type="match status" value="1"/>
</dbReference>
<dbReference type="NCBIfam" id="TIGR00061">
    <property type="entry name" value="L21"/>
    <property type="match status" value="1"/>
</dbReference>
<dbReference type="HAMAP" id="MF_01363">
    <property type="entry name" value="Ribosomal_bL21"/>
    <property type="match status" value="1"/>
</dbReference>
<dbReference type="Pfam" id="PF00829">
    <property type="entry name" value="Ribosomal_L21p"/>
    <property type="match status" value="1"/>
</dbReference>
<keyword evidence="2 6" id="KW-0699">rRNA-binding</keyword>
<dbReference type="InterPro" id="IPR018258">
    <property type="entry name" value="Ribosomal_bL21_CS"/>
</dbReference>
<proteinExistence type="inferred from homology"/>
<evidence type="ECO:0000256" key="6">
    <source>
        <dbReference type="HAMAP-Rule" id="MF_01363"/>
    </source>
</evidence>
<evidence type="ECO:0000256" key="2">
    <source>
        <dbReference type="ARBA" id="ARBA00022730"/>
    </source>
</evidence>
<evidence type="ECO:0000256" key="5">
    <source>
        <dbReference type="ARBA" id="ARBA00023274"/>
    </source>
</evidence>
<dbReference type="AlphaFoldDB" id="A0A2H5XFY8"/>
<dbReference type="Proteomes" id="UP000236173">
    <property type="component" value="Unassembled WGS sequence"/>
</dbReference>
<sequence length="113" mass="12762">MEAVQSVRAIIEAGGKQYEVAPGTVLRVEKLDIDEGSTFETDKVLMVRTADRVLFGTPYVEGAKVTATVVKHGRGRKLIVFKFKPKKRYMRKKGHRQWFTELLIDTIVVPATN</sequence>
<comment type="function">
    <text evidence="6 7">This protein binds to 23S rRNA in the presence of protein L20.</text>
</comment>
<dbReference type="EMBL" id="BEHT01000051">
    <property type="protein sequence ID" value="GBD00099.1"/>
    <property type="molecule type" value="Genomic_DNA"/>
</dbReference>
<dbReference type="GO" id="GO:0006412">
    <property type="term" value="P:translation"/>
    <property type="evidence" value="ECO:0007669"/>
    <property type="project" value="UniProtKB-UniRule"/>
</dbReference>
<evidence type="ECO:0000313" key="8">
    <source>
        <dbReference type="EMBL" id="GBD00099.1"/>
    </source>
</evidence>
<dbReference type="GO" id="GO:1990904">
    <property type="term" value="C:ribonucleoprotein complex"/>
    <property type="evidence" value="ECO:0007669"/>
    <property type="project" value="UniProtKB-KW"/>
</dbReference>
<evidence type="ECO:0000256" key="3">
    <source>
        <dbReference type="ARBA" id="ARBA00022884"/>
    </source>
</evidence>
<dbReference type="InterPro" id="IPR036164">
    <property type="entry name" value="bL21-like_sf"/>
</dbReference>
<dbReference type="SUPFAM" id="SSF141091">
    <property type="entry name" value="L21p-like"/>
    <property type="match status" value="1"/>
</dbReference>
<organism evidence="8 9">
    <name type="scientific">Candidatus Fervidibacter japonicus</name>
    <dbReference type="NCBI Taxonomy" id="2035412"/>
    <lineage>
        <taxon>Bacteria</taxon>
        <taxon>Candidatus Fervidibacterota</taxon>
        <taxon>Candidatus Fervidibacter</taxon>
    </lineage>
</organism>
<keyword evidence="5 6" id="KW-0687">Ribonucleoprotein</keyword>
<dbReference type="GO" id="GO:0005737">
    <property type="term" value="C:cytoplasm"/>
    <property type="evidence" value="ECO:0007669"/>
    <property type="project" value="UniProtKB-ARBA"/>
</dbReference>
<evidence type="ECO:0000313" key="9">
    <source>
        <dbReference type="Proteomes" id="UP000236173"/>
    </source>
</evidence>
<dbReference type="GO" id="GO:0005840">
    <property type="term" value="C:ribosome"/>
    <property type="evidence" value="ECO:0007669"/>
    <property type="project" value="UniProtKB-KW"/>
</dbReference>
<evidence type="ECO:0000256" key="4">
    <source>
        <dbReference type="ARBA" id="ARBA00022980"/>
    </source>
</evidence>
<dbReference type="InterPro" id="IPR001787">
    <property type="entry name" value="Ribosomal_bL21"/>
</dbReference>
<reference evidence="9" key="1">
    <citation type="submission" date="2017-09" db="EMBL/GenBank/DDBJ databases">
        <title>Metaegenomics of thermophilic ammonia-oxidizing enrichment culture.</title>
        <authorList>
            <person name="Kato S."/>
            <person name="Suzuki K."/>
        </authorList>
    </citation>
    <scope>NUCLEOTIDE SEQUENCE [LARGE SCALE GENOMIC DNA]</scope>
</reference>
<name>A0A2H5XFY8_9BACT</name>
<comment type="subunit">
    <text evidence="6">Part of the 50S ribosomal subunit. Contacts protein L20.</text>
</comment>
<dbReference type="GO" id="GO:0019843">
    <property type="term" value="F:rRNA binding"/>
    <property type="evidence" value="ECO:0007669"/>
    <property type="project" value="UniProtKB-UniRule"/>
</dbReference>
<gene>
    <name evidence="6 8" type="primary">rplU</name>
    <name evidence="8" type="ORF">HRbin17_02635</name>
</gene>
<evidence type="ECO:0000256" key="7">
    <source>
        <dbReference type="RuleBase" id="RU000562"/>
    </source>
</evidence>
<dbReference type="PROSITE" id="PS01169">
    <property type="entry name" value="RIBOSOMAL_L21"/>
    <property type="match status" value="1"/>
</dbReference>
<keyword evidence="4 6" id="KW-0689">Ribosomal protein</keyword>
<accession>A0A2H5XFY8</accession>
<keyword evidence="3 6" id="KW-0694">RNA-binding</keyword>
<dbReference type="InterPro" id="IPR028909">
    <property type="entry name" value="bL21-like"/>
</dbReference>
<comment type="caution">
    <text evidence="8">The sequence shown here is derived from an EMBL/GenBank/DDBJ whole genome shotgun (WGS) entry which is preliminary data.</text>
</comment>
<protein>
    <recommendedName>
        <fullName evidence="6">Large ribosomal subunit protein bL21</fullName>
    </recommendedName>
</protein>
<evidence type="ECO:0000256" key="1">
    <source>
        <dbReference type="ARBA" id="ARBA00008563"/>
    </source>
</evidence>
<dbReference type="PANTHER" id="PTHR21349">
    <property type="entry name" value="50S RIBOSOMAL PROTEIN L21"/>
    <property type="match status" value="1"/>
</dbReference>
<dbReference type="GO" id="GO:0003735">
    <property type="term" value="F:structural constituent of ribosome"/>
    <property type="evidence" value="ECO:0007669"/>
    <property type="project" value="InterPro"/>
</dbReference>